<feature type="non-terminal residue" evidence="3">
    <location>
        <position position="340"/>
    </location>
</feature>
<name>A0A7R9L458_9ACAR</name>
<dbReference type="PANTHER" id="PTHR11011">
    <property type="entry name" value="MALE STERILITY PROTEIN 2-RELATED"/>
    <property type="match status" value="1"/>
</dbReference>
<keyword evidence="1" id="KW-1133">Transmembrane helix</keyword>
<sequence>DTIYILIREKRGQSCEQRLESLLQSKLFSFALDINKVRHKVVAIAGDLSVDGMGLKDSDRDLLVSKVSVIFHVAGDVKFNETIRDAVTHNLIGTAQVVRLCHQCRALEALIHVSTAYAFCQRSDLEEKIYPMKVTPEEVIHAVQTMNDTELTRYTEPLLEGRPNCYTFAKALAEHIVHKDRPAGLPVSIVRPSIVLAAYEEPMPGWIDNFNGATGIALLGSLGIMRIADYDTDKRLSFIPVDMTSNALIAAAWHTGTQRPRDIEIYHLSSEPHNTPPLVDVVEYFLVAQQDSPSIKVVRPHAGVPHTRPSRFRLWTTILVSHLLFAYFVDALIWLCGYKP</sequence>
<dbReference type="OrthoDB" id="429813at2759"/>
<dbReference type="GO" id="GO:0102965">
    <property type="term" value="F:alcohol-forming long-chain fatty acyl-CoA reductase activity"/>
    <property type="evidence" value="ECO:0007669"/>
    <property type="project" value="UniProtKB-EC"/>
</dbReference>
<dbReference type="Pfam" id="PF07993">
    <property type="entry name" value="NAD_binding_4"/>
    <property type="match status" value="1"/>
</dbReference>
<dbReference type="EMBL" id="OC869444">
    <property type="protein sequence ID" value="CAD7634553.1"/>
    <property type="molecule type" value="Genomic_DNA"/>
</dbReference>
<comment type="catalytic activity">
    <reaction evidence="1">
        <text>a long-chain fatty acyl-CoA + 2 NADPH + 2 H(+) = a long-chain primary fatty alcohol + 2 NADP(+) + CoA</text>
        <dbReference type="Rhea" id="RHEA:52716"/>
        <dbReference type="ChEBI" id="CHEBI:15378"/>
        <dbReference type="ChEBI" id="CHEBI:57287"/>
        <dbReference type="ChEBI" id="CHEBI:57783"/>
        <dbReference type="ChEBI" id="CHEBI:58349"/>
        <dbReference type="ChEBI" id="CHEBI:77396"/>
        <dbReference type="ChEBI" id="CHEBI:83139"/>
        <dbReference type="EC" id="1.2.1.84"/>
    </reaction>
</comment>
<accession>A0A7R9L458</accession>
<dbReference type="InterPro" id="IPR013120">
    <property type="entry name" value="FAR_NAD-bd"/>
</dbReference>
<dbReference type="InterPro" id="IPR026055">
    <property type="entry name" value="FAR"/>
</dbReference>
<feature type="non-terminal residue" evidence="3">
    <location>
        <position position="1"/>
    </location>
</feature>
<comment type="function">
    <text evidence="1">Catalyzes the reduction of fatty acyl-CoA to fatty alcohols.</text>
</comment>
<evidence type="ECO:0000313" key="3">
    <source>
        <dbReference type="EMBL" id="CAD7634553.1"/>
    </source>
</evidence>
<keyword evidence="1" id="KW-0444">Lipid biosynthesis</keyword>
<gene>
    <name evidence="3" type="ORF">OSB1V03_LOCUS14949</name>
</gene>
<dbReference type="GO" id="GO:0005777">
    <property type="term" value="C:peroxisome"/>
    <property type="evidence" value="ECO:0007669"/>
    <property type="project" value="TreeGrafter"/>
</dbReference>
<reference evidence="3" key="1">
    <citation type="submission" date="2020-11" db="EMBL/GenBank/DDBJ databases">
        <authorList>
            <person name="Tran Van P."/>
        </authorList>
    </citation>
    <scope>NUCLEOTIDE SEQUENCE</scope>
</reference>
<keyword evidence="1" id="KW-0560">Oxidoreductase</keyword>
<comment type="similarity">
    <text evidence="1">Belongs to the fatty acyl-CoA reductase family.</text>
</comment>
<dbReference type="EC" id="1.2.1.84" evidence="1"/>
<dbReference type="PANTHER" id="PTHR11011:SF45">
    <property type="entry name" value="FATTY ACYL-COA REDUCTASE CG8306-RELATED"/>
    <property type="match status" value="1"/>
</dbReference>
<dbReference type="EMBL" id="CAJPIZ010014869">
    <property type="protein sequence ID" value="CAG2114983.1"/>
    <property type="molecule type" value="Genomic_DNA"/>
</dbReference>
<keyword evidence="4" id="KW-1185">Reference proteome</keyword>
<keyword evidence="1" id="KW-0521">NADP</keyword>
<dbReference type="Gene3D" id="3.40.50.720">
    <property type="entry name" value="NAD(P)-binding Rossmann-like Domain"/>
    <property type="match status" value="1"/>
</dbReference>
<dbReference type="Proteomes" id="UP000759131">
    <property type="component" value="Unassembled WGS sequence"/>
</dbReference>
<dbReference type="SUPFAM" id="SSF51735">
    <property type="entry name" value="NAD(P)-binding Rossmann-fold domains"/>
    <property type="match status" value="1"/>
</dbReference>
<keyword evidence="1" id="KW-0812">Transmembrane</keyword>
<dbReference type="GO" id="GO:0080019">
    <property type="term" value="F:alcohol-forming very long-chain fatty acyl-CoA reductase activity"/>
    <property type="evidence" value="ECO:0007669"/>
    <property type="project" value="InterPro"/>
</dbReference>
<evidence type="ECO:0000259" key="2">
    <source>
        <dbReference type="Pfam" id="PF07993"/>
    </source>
</evidence>
<feature type="domain" description="Thioester reductase (TE)" evidence="2">
    <location>
        <begin position="2"/>
        <end position="247"/>
    </location>
</feature>
<dbReference type="GO" id="GO:0035336">
    <property type="term" value="P:long-chain fatty-acyl-CoA metabolic process"/>
    <property type="evidence" value="ECO:0007669"/>
    <property type="project" value="TreeGrafter"/>
</dbReference>
<dbReference type="CDD" id="cd05236">
    <property type="entry name" value="FAR-N_SDR_e"/>
    <property type="match status" value="1"/>
</dbReference>
<dbReference type="InterPro" id="IPR036291">
    <property type="entry name" value="NAD(P)-bd_dom_sf"/>
</dbReference>
<dbReference type="AlphaFoldDB" id="A0A7R9L458"/>
<keyword evidence="1" id="KW-0472">Membrane</keyword>
<proteinExistence type="inferred from homology"/>
<keyword evidence="1" id="KW-0443">Lipid metabolism</keyword>
<protein>
    <recommendedName>
        <fullName evidence="1">Fatty acyl-CoA reductase</fullName>
        <ecNumber evidence="1">1.2.1.84</ecNumber>
    </recommendedName>
</protein>
<evidence type="ECO:0000256" key="1">
    <source>
        <dbReference type="RuleBase" id="RU363097"/>
    </source>
</evidence>
<feature type="transmembrane region" description="Helical" evidence="1">
    <location>
        <begin position="314"/>
        <end position="336"/>
    </location>
</feature>
<evidence type="ECO:0000313" key="4">
    <source>
        <dbReference type="Proteomes" id="UP000759131"/>
    </source>
</evidence>
<organism evidence="3">
    <name type="scientific">Medioppia subpectinata</name>
    <dbReference type="NCBI Taxonomy" id="1979941"/>
    <lineage>
        <taxon>Eukaryota</taxon>
        <taxon>Metazoa</taxon>
        <taxon>Ecdysozoa</taxon>
        <taxon>Arthropoda</taxon>
        <taxon>Chelicerata</taxon>
        <taxon>Arachnida</taxon>
        <taxon>Acari</taxon>
        <taxon>Acariformes</taxon>
        <taxon>Sarcoptiformes</taxon>
        <taxon>Oribatida</taxon>
        <taxon>Brachypylina</taxon>
        <taxon>Oppioidea</taxon>
        <taxon>Oppiidae</taxon>
        <taxon>Medioppia</taxon>
    </lineage>
</organism>